<proteinExistence type="predicted"/>
<dbReference type="Gene3D" id="2.180.10.10">
    <property type="entry name" value="RHS repeat-associated core"/>
    <property type="match status" value="1"/>
</dbReference>
<dbReference type="InterPro" id="IPR050708">
    <property type="entry name" value="T6SS_VgrG/RHS"/>
</dbReference>
<protein>
    <submittedName>
        <fullName evidence="2">RHS repeat-associated core domain-containing protein</fullName>
    </submittedName>
</protein>
<feature type="compositionally biased region" description="Basic and acidic residues" evidence="1">
    <location>
        <begin position="20"/>
        <end position="36"/>
    </location>
</feature>
<dbReference type="NCBIfam" id="TIGR03696">
    <property type="entry name" value="Rhs_assc_core"/>
    <property type="match status" value="1"/>
</dbReference>
<organism evidence="2 3">
    <name type="scientific">Roseiconus nitratireducens</name>
    <dbReference type="NCBI Taxonomy" id="2605748"/>
    <lineage>
        <taxon>Bacteria</taxon>
        <taxon>Pseudomonadati</taxon>
        <taxon>Planctomycetota</taxon>
        <taxon>Planctomycetia</taxon>
        <taxon>Pirellulales</taxon>
        <taxon>Pirellulaceae</taxon>
        <taxon>Roseiconus</taxon>
    </lineage>
</organism>
<keyword evidence="3" id="KW-1185">Reference proteome</keyword>
<dbReference type="Proteomes" id="UP000324479">
    <property type="component" value="Unassembled WGS sequence"/>
</dbReference>
<evidence type="ECO:0000256" key="1">
    <source>
        <dbReference type="SAM" id="MobiDB-lite"/>
    </source>
</evidence>
<dbReference type="PANTHER" id="PTHR32305:SF15">
    <property type="entry name" value="PROTEIN RHSA-RELATED"/>
    <property type="match status" value="1"/>
</dbReference>
<feature type="region of interest" description="Disordered" evidence="1">
    <location>
        <begin position="18"/>
        <end position="37"/>
    </location>
</feature>
<dbReference type="AlphaFoldDB" id="A0A5M6CVP2"/>
<name>A0A5M6CVP2_9BACT</name>
<evidence type="ECO:0000313" key="3">
    <source>
        <dbReference type="Proteomes" id="UP000324479"/>
    </source>
</evidence>
<sequence length="257" mass="28280">MAQSESFHRCVASGASRLKTSRDARQSVASRRERDGSVLGRRVARDDGTTDTIYVPSGQQTIADYASDTAATSPMYNYVYTSYIDEPVVREGSGGHRYYHRTQQYSIIALTDSAGTIKERYAYDAYGEVSIFDASGGSRSGSVEENRFTYTGREWDDRVGLYHYRARMYDPLPGRFLGRDPIGFEGSPWNLYASLFGLAATDPSGQARFKRCEDAAIQVGIACLAAGGSTRECQIIAASTYATCISFVIVTWSQCPT</sequence>
<reference evidence="2 3" key="1">
    <citation type="submission" date="2019-08" db="EMBL/GenBank/DDBJ databases">
        <authorList>
            <person name="Dhanesh K."/>
            <person name="Kumar G."/>
            <person name="Sasikala C."/>
            <person name="Venkata Ramana C."/>
        </authorList>
    </citation>
    <scope>NUCLEOTIDE SEQUENCE [LARGE SCALE GENOMIC DNA]</scope>
    <source>
        <strain evidence="2 3">JC645</strain>
    </source>
</reference>
<gene>
    <name evidence="2" type="ORF">FYK55_25765</name>
</gene>
<dbReference type="PANTHER" id="PTHR32305">
    <property type="match status" value="1"/>
</dbReference>
<accession>A0A5M6CVP2</accession>
<dbReference type="RefSeq" id="WP_150079519.1">
    <property type="nucleotide sequence ID" value="NZ_VWOX01000023.1"/>
</dbReference>
<dbReference type="EMBL" id="VWOX01000023">
    <property type="protein sequence ID" value="KAA5539006.1"/>
    <property type="molecule type" value="Genomic_DNA"/>
</dbReference>
<dbReference type="InterPro" id="IPR022385">
    <property type="entry name" value="Rhs_assc_core"/>
</dbReference>
<evidence type="ECO:0000313" key="2">
    <source>
        <dbReference type="EMBL" id="KAA5539006.1"/>
    </source>
</evidence>
<comment type="caution">
    <text evidence="2">The sequence shown here is derived from an EMBL/GenBank/DDBJ whole genome shotgun (WGS) entry which is preliminary data.</text>
</comment>